<gene>
    <name evidence="2" type="ORF">BDE27_3195</name>
    <name evidence="1" type="ORF">Xehl_01060</name>
</gene>
<dbReference type="EMBL" id="RAQI01000005">
    <property type="protein sequence ID" value="RKE88558.1"/>
    <property type="molecule type" value="Genomic_DNA"/>
</dbReference>
<evidence type="ECO:0000313" key="4">
    <source>
        <dbReference type="Proteomes" id="UP000283568"/>
    </source>
</evidence>
<reference evidence="2 4" key="2">
    <citation type="submission" date="2018-09" db="EMBL/GenBank/DDBJ databases">
        <title>Genomic Encyclopedia of Archaeal and Bacterial Type Strains, Phase II (KMG-II): from individual species to whole genera.</title>
        <authorList>
            <person name="Goeker M."/>
        </authorList>
    </citation>
    <scope>NUCLEOTIDE SEQUENCE [LARGE SCALE GENOMIC DNA]</scope>
    <source>
        <strain evidence="2 4">DSM 16337</strain>
    </source>
</reference>
<accession>A0A2D0IVP1</accession>
<protein>
    <submittedName>
        <fullName evidence="1">Uncharacterized protein</fullName>
    </submittedName>
</protein>
<evidence type="ECO:0000313" key="2">
    <source>
        <dbReference type="EMBL" id="RKE88558.1"/>
    </source>
</evidence>
<comment type="caution">
    <text evidence="1">The sequence shown here is derived from an EMBL/GenBank/DDBJ whole genome shotgun (WGS) entry which is preliminary data.</text>
</comment>
<keyword evidence="4" id="KW-1185">Reference proteome</keyword>
<dbReference type="AlphaFoldDB" id="A0A2D0IVP1"/>
<dbReference type="Proteomes" id="UP000283568">
    <property type="component" value="Unassembled WGS sequence"/>
</dbReference>
<reference evidence="1 3" key="1">
    <citation type="journal article" date="2017" name="Nat. Microbiol.">
        <title>Natural product diversity associated with the nematode symbionts Photorhabdus and Xenorhabdus.</title>
        <authorList>
            <person name="Tobias N.J."/>
            <person name="Wolff H."/>
            <person name="Djahanschiri B."/>
            <person name="Grundmann F."/>
            <person name="Kronenwerth M."/>
            <person name="Shi Y.M."/>
            <person name="Simonyi S."/>
            <person name="Grun P."/>
            <person name="Shapiro-Ilan D."/>
            <person name="Pidot S.J."/>
            <person name="Stinear T.P."/>
            <person name="Ebersberger I."/>
            <person name="Bode H.B."/>
        </authorList>
    </citation>
    <scope>NUCLEOTIDE SEQUENCE [LARGE SCALE GENOMIC DNA]</scope>
    <source>
        <strain evidence="1 3">DSM 16337</strain>
    </source>
</reference>
<organism evidence="1 3">
    <name type="scientific">Xenorhabdus ehlersii</name>
    <dbReference type="NCBI Taxonomy" id="290111"/>
    <lineage>
        <taxon>Bacteria</taxon>
        <taxon>Pseudomonadati</taxon>
        <taxon>Pseudomonadota</taxon>
        <taxon>Gammaproteobacteria</taxon>
        <taxon>Enterobacterales</taxon>
        <taxon>Morganellaceae</taxon>
        <taxon>Xenorhabdus</taxon>
    </lineage>
</organism>
<dbReference type="EMBL" id="NIBT01000004">
    <property type="protein sequence ID" value="PHM26001.1"/>
    <property type="molecule type" value="Genomic_DNA"/>
</dbReference>
<sequence>MFCYLFSKLPKQELYVFVYSPSASLELQFDYAIRDI</sequence>
<evidence type="ECO:0000313" key="3">
    <source>
        <dbReference type="Proteomes" id="UP000225605"/>
    </source>
</evidence>
<proteinExistence type="predicted"/>
<name>A0A2D0IVP1_9GAMM</name>
<evidence type="ECO:0000313" key="1">
    <source>
        <dbReference type="EMBL" id="PHM26001.1"/>
    </source>
</evidence>
<dbReference type="Proteomes" id="UP000225605">
    <property type="component" value="Unassembled WGS sequence"/>
</dbReference>